<protein>
    <submittedName>
        <fullName evidence="1">Uncharacterized protein</fullName>
    </submittedName>
</protein>
<dbReference type="EMBL" id="MN081869">
    <property type="protein sequence ID" value="QEA08223.1"/>
    <property type="molecule type" value="Genomic_DNA"/>
</dbReference>
<name>A0A5B8RJJ2_9VIRU</name>
<organism evidence="1">
    <name type="scientific">Iridovirus Liz-CrIV</name>
    <dbReference type="NCBI Taxonomy" id="2594309"/>
    <lineage>
        <taxon>Viruses</taxon>
        <taxon>Varidnaviria</taxon>
        <taxon>Bamfordvirae</taxon>
        <taxon>Nucleocytoviricota</taxon>
        <taxon>Megaviricetes</taxon>
        <taxon>Pimascovirales</taxon>
        <taxon>Pimascovirales incertae sedis</taxon>
        <taxon>Iridoviridae</taxon>
    </lineage>
</organism>
<accession>A0A5B8RJJ2</accession>
<sequence>MFKFILLCFCINFAFSSPVIQFFIEEEIKLEQPQPILIKDTSKNKNLPQILFKNTYDNNNIENNIENVGGSCYCTNYMGAIDQGITQMCCSSSGGKMSGNICISNWSSSGFGNCCKATGAYYGGCF</sequence>
<reference evidence="1" key="1">
    <citation type="journal article" date="2019" name="Viruses">
        <title>Detection and Characterization of Invertebrate Iridoviruses Found in Reptiles and Prey Insects in Europe over the Past Two Decades.</title>
        <authorList>
            <person name="Papp T."/>
            <person name="Marschang R.E."/>
        </authorList>
    </citation>
    <scope>NUCLEOTIDE SEQUENCE</scope>
    <source>
        <strain evidence="1">Liz-CrIV</strain>
    </source>
</reference>
<proteinExistence type="predicted"/>
<evidence type="ECO:0000313" key="1">
    <source>
        <dbReference type="EMBL" id="QEA08223.1"/>
    </source>
</evidence>